<dbReference type="GeneID" id="20350833"/>
<dbReference type="EMBL" id="GL385400">
    <property type="protein sequence ID" value="EJT71115.1"/>
    <property type="molecule type" value="Genomic_DNA"/>
</dbReference>
<sequence length="143" mass="15566">LSLNNVAPDFKVLFKNTEHMAIVDKSKRFGICTAFSTSTSISTPTLTSVCKAIGKKAASKRDRAENNDADVPKKEGEFVVQSAYIALEINGIILVKPFALIAKAFLLNKIAVYGLTKVAHPFKLMVVNALLLEVTCKKRLGIL</sequence>
<reference evidence="2" key="5">
    <citation type="submission" date="2018-04" db="UniProtKB">
        <authorList>
            <consortium name="EnsemblFungi"/>
        </authorList>
    </citation>
    <scope>IDENTIFICATION</scope>
    <source>
        <strain evidence="2">R3-111a-1</strain>
    </source>
</reference>
<reference evidence="1" key="2">
    <citation type="submission" date="2010-07" db="EMBL/GenBank/DDBJ databases">
        <authorList>
            <consortium name="The Broad Institute Genome Sequencing Platform"/>
            <consortium name="Broad Institute Genome Sequencing Center for Infectious Disease"/>
            <person name="Ma L.-J."/>
            <person name="Dead R."/>
            <person name="Young S."/>
            <person name="Zeng Q."/>
            <person name="Koehrsen M."/>
            <person name="Alvarado L."/>
            <person name="Berlin A."/>
            <person name="Chapman S.B."/>
            <person name="Chen Z."/>
            <person name="Freedman E."/>
            <person name="Gellesch M."/>
            <person name="Goldberg J."/>
            <person name="Griggs A."/>
            <person name="Gujja S."/>
            <person name="Heilman E.R."/>
            <person name="Heiman D."/>
            <person name="Hepburn T."/>
            <person name="Howarth C."/>
            <person name="Jen D."/>
            <person name="Larson L."/>
            <person name="Mehta T."/>
            <person name="Neiman D."/>
            <person name="Pearson M."/>
            <person name="Roberts A."/>
            <person name="Saif S."/>
            <person name="Shea T."/>
            <person name="Shenoy N."/>
            <person name="Sisk P."/>
            <person name="Stolte C."/>
            <person name="Sykes S."/>
            <person name="Walk T."/>
            <person name="White J."/>
            <person name="Yandava C."/>
            <person name="Haas B."/>
            <person name="Nusbaum C."/>
            <person name="Birren B."/>
        </authorList>
    </citation>
    <scope>NUCLEOTIDE SEQUENCE</scope>
    <source>
        <strain evidence="1">R3-111a-1</strain>
    </source>
</reference>
<reference evidence="1" key="3">
    <citation type="submission" date="2010-09" db="EMBL/GenBank/DDBJ databases">
        <title>Annotation of Gaeumannomyces graminis var. tritici R3-111a-1.</title>
        <authorList>
            <consortium name="The Broad Institute Genome Sequencing Platform"/>
            <person name="Ma L.-J."/>
            <person name="Dead R."/>
            <person name="Young S.K."/>
            <person name="Zeng Q."/>
            <person name="Gargeya S."/>
            <person name="Fitzgerald M."/>
            <person name="Haas B."/>
            <person name="Abouelleil A."/>
            <person name="Alvarado L."/>
            <person name="Arachchi H.M."/>
            <person name="Berlin A."/>
            <person name="Brown A."/>
            <person name="Chapman S.B."/>
            <person name="Chen Z."/>
            <person name="Dunbar C."/>
            <person name="Freedman E."/>
            <person name="Gearin G."/>
            <person name="Gellesch M."/>
            <person name="Goldberg J."/>
            <person name="Griggs A."/>
            <person name="Gujja S."/>
            <person name="Heiman D."/>
            <person name="Howarth C."/>
            <person name="Larson L."/>
            <person name="Lui A."/>
            <person name="MacDonald P.J.P."/>
            <person name="Mehta T."/>
            <person name="Montmayeur A."/>
            <person name="Murphy C."/>
            <person name="Neiman D."/>
            <person name="Pearson M."/>
            <person name="Priest M."/>
            <person name="Roberts A."/>
            <person name="Saif S."/>
            <person name="Shea T."/>
            <person name="Shenoy N."/>
            <person name="Sisk P."/>
            <person name="Stolte C."/>
            <person name="Sykes S."/>
            <person name="Yandava C."/>
            <person name="Wortman J."/>
            <person name="Nusbaum C."/>
            <person name="Birren B."/>
        </authorList>
    </citation>
    <scope>NUCLEOTIDE SEQUENCE</scope>
    <source>
        <strain evidence="1">R3-111a-1</strain>
    </source>
</reference>
<accession>J8U8V8</accession>
<gene>
    <name evidence="2" type="primary">20350833</name>
    <name evidence="1" type="ORF">GGTG_10375</name>
</gene>
<reference evidence="2" key="4">
    <citation type="journal article" date="2015" name="G3 (Bethesda)">
        <title>Genome sequences of three phytopathogenic species of the Magnaporthaceae family of fungi.</title>
        <authorList>
            <person name="Okagaki L.H."/>
            <person name="Nunes C.C."/>
            <person name="Sailsbery J."/>
            <person name="Clay B."/>
            <person name="Brown D."/>
            <person name="John T."/>
            <person name="Oh Y."/>
            <person name="Young N."/>
            <person name="Fitzgerald M."/>
            <person name="Haas B.J."/>
            <person name="Zeng Q."/>
            <person name="Young S."/>
            <person name="Adiconis X."/>
            <person name="Fan L."/>
            <person name="Levin J.Z."/>
            <person name="Mitchell T.K."/>
            <person name="Okubara P.A."/>
            <person name="Farman M.L."/>
            <person name="Kohn L.M."/>
            <person name="Birren B."/>
            <person name="Ma L.-J."/>
            <person name="Dean R.A."/>
        </authorList>
    </citation>
    <scope>NUCLEOTIDE SEQUENCE</scope>
    <source>
        <strain evidence="2">R3-111a-1</strain>
    </source>
</reference>
<dbReference type="Proteomes" id="UP000006039">
    <property type="component" value="Unassembled WGS sequence"/>
</dbReference>
<keyword evidence="3" id="KW-1185">Reference proteome</keyword>
<proteinExistence type="predicted"/>
<protein>
    <submittedName>
        <fullName evidence="1 2">Uncharacterized protein</fullName>
    </submittedName>
</protein>
<dbReference type="AlphaFoldDB" id="J8U8V8"/>
<name>J8U8V8_GAET3</name>
<organism evidence="1">
    <name type="scientific">Gaeumannomyces tritici (strain R3-111a-1)</name>
    <name type="common">Wheat and barley take-all root rot fungus</name>
    <name type="synonym">Gaeumannomyces graminis var. tritici</name>
    <dbReference type="NCBI Taxonomy" id="644352"/>
    <lineage>
        <taxon>Eukaryota</taxon>
        <taxon>Fungi</taxon>
        <taxon>Dikarya</taxon>
        <taxon>Ascomycota</taxon>
        <taxon>Pezizomycotina</taxon>
        <taxon>Sordariomycetes</taxon>
        <taxon>Sordariomycetidae</taxon>
        <taxon>Magnaporthales</taxon>
        <taxon>Magnaporthaceae</taxon>
        <taxon>Gaeumannomyces</taxon>
    </lineage>
</organism>
<dbReference type="RefSeq" id="XP_009226512.1">
    <property type="nucleotide sequence ID" value="XM_009228248.1"/>
</dbReference>
<feature type="non-terminal residue" evidence="1">
    <location>
        <position position="1"/>
    </location>
</feature>
<dbReference type="EnsemblFungi" id="EJT71115">
    <property type="protein sequence ID" value="EJT71115"/>
    <property type="gene ID" value="GGTG_10375"/>
</dbReference>
<dbReference type="VEuPathDB" id="FungiDB:GGTG_10375"/>
<evidence type="ECO:0000313" key="3">
    <source>
        <dbReference type="Proteomes" id="UP000006039"/>
    </source>
</evidence>
<reference evidence="3" key="1">
    <citation type="submission" date="2010-07" db="EMBL/GenBank/DDBJ databases">
        <title>The genome sequence of Gaeumannomyces graminis var. tritici strain R3-111a-1.</title>
        <authorList>
            <consortium name="The Broad Institute Genome Sequencing Platform"/>
            <person name="Ma L.-J."/>
            <person name="Dead R."/>
            <person name="Young S."/>
            <person name="Zeng Q."/>
            <person name="Koehrsen M."/>
            <person name="Alvarado L."/>
            <person name="Berlin A."/>
            <person name="Chapman S.B."/>
            <person name="Chen Z."/>
            <person name="Freedman E."/>
            <person name="Gellesch M."/>
            <person name="Goldberg J."/>
            <person name="Griggs A."/>
            <person name="Gujja S."/>
            <person name="Heilman E.R."/>
            <person name="Heiman D."/>
            <person name="Hepburn T."/>
            <person name="Howarth C."/>
            <person name="Jen D."/>
            <person name="Larson L."/>
            <person name="Mehta T."/>
            <person name="Neiman D."/>
            <person name="Pearson M."/>
            <person name="Roberts A."/>
            <person name="Saif S."/>
            <person name="Shea T."/>
            <person name="Shenoy N."/>
            <person name="Sisk P."/>
            <person name="Stolte C."/>
            <person name="Sykes S."/>
            <person name="Walk T."/>
            <person name="White J."/>
            <person name="Yandava C."/>
            <person name="Haas B."/>
            <person name="Nusbaum C."/>
            <person name="Birren B."/>
        </authorList>
    </citation>
    <scope>NUCLEOTIDE SEQUENCE [LARGE SCALE GENOMIC DNA]</scope>
    <source>
        <strain evidence="3">R3-111a-1</strain>
    </source>
</reference>
<evidence type="ECO:0000313" key="2">
    <source>
        <dbReference type="EnsemblFungi" id="EJT71115"/>
    </source>
</evidence>
<evidence type="ECO:0000313" key="1">
    <source>
        <dbReference type="EMBL" id="EJT71115.1"/>
    </source>
</evidence>